<dbReference type="EMBL" id="CP003219">
    <property type="protein sequence ID" value="AEW95146.1"/>
    <property type="molecule type" value="Genomic_DNA"/>
</dbReference>
<keyword evidence="2" id="KW-1185">Reference proteome</keyword>
<dbReference type="Proteomes" id="UP000007842">
    <property type="component" value="Chromosome"/>
</dbReference>
<dbReference type="KEGG" id="scy:SCATT_27750"/>
<accession>G8WPG3</accession>
<sequence>MARTGTGDQAIDLKPVESHPREAVVQASLLGDVDEPHGAARVEDLDDGGRMPQVQTSHGVFDALCTGHRAAERQVGLGPVRKGTVHPGQRFAEGTELVRSPVAVVDSGDQTVGVHLGKPLADELLADEGEPGSDVTHTHGAALLRQRLSRPSGPLRCYQRERVLDALSIDRTDRCGGGVHGGGHGNELR</sequence>
<name>G8WPG3_STREN</name>
<reference evidence="2" key="1">
    <citation type="submission" date="2011-12" db="EMBL/GenBank/DDBJ databases">
        <title>Complete genome sequence of Streptomyces cattleya strain DSM 46488.</title>
        <authorList>
            <person name="Ou H.-Y."/>
            <person name="Li P."/>
            <person name="Zhao C."/>
            <person name="O'Hagan D."/>
            <person name="Deng Z."/>
        </authorList>
    </citation>
    <scope>NUCLEOTIDE SEQUENCE [LARGE SCALE GENOMIC DNA]</scope>
    <source>
        <strain evidence="2">ATCC 35852 / DSM 46488 / JCM 4925 / NBRC 14057 / NRRL 8057</strain>
    </source>
</reference>
<organism evidence="1 2">
    <name type="scientific">Streptantibioticus cattleyicolor (strain ATCC 35852 / DSM 46488 / JCM 4925 / NBRC 14057 / NRRL 8057)</name>
    <name type="common">Streptomyces cattleya</name>
    <dbReference type="NCBI Taxonomy" id="1003195"/>
    <lineage>
        <taxon>Bacteria</taxon>
        <taxon>Bacillati</taxon>
        <taxon>Actinomycetota</taxon>
        <taxon>Actinomycetes</taxon>
        <taxon>Kitasatosporales</taxon>
        <taxon>Streptomycetaceae</taxon>
        <taxon>Streptantibioticus</taxon>
    </lineage>
</organism>
<dbReference type="AlphaFoldDB" id="G8WPG3"/>
<protein>
    <submittedName>
        <fullName evidence="1">Uncharacterized protein</fullName>
    </submittedName>
</protein>
<evidence type="ECO:0000313" key="1">
    <source>
        <dbReference type="EMBL" id="AEW95146.1"/>
    </source>
</evidence>
<gene>
    <name evidence="1" type="ordered locus">SCATT_27750</name>
</gene>
<evidence type="ECO:0000313" key="2">
    <source>
        <dbReference type="Proteomes" id="UP000007842"/>
    </source>
</evidence>
<proteinExistence type="predicted"/>
<dbReference type="HOGENOM" id="CLU_1433711_0_0_11"/>